<evidence type="ECO:0000313" key="2">
    <source>
        <dbReference type="Proteomes" id="UP000886687"/>
    </source>
</evidence>
<protein>
    <submittedName>
        <fullName evidence="1">IS66 family insertion sequence element accessory protein TnpB</fullName>
    </submittedName>
</protein>
<accession>A0A9E4K9X4</accession>
<dbReference type="EMBL" id="JAEPDI010000022">
    <property type="protein sequence ID" value="MCG7941159.1"/>
    <property type="molecule type" value="Genomic_DNA"/>
</dbReference>
<organism evidence="1 2">
    <name type="scientific">Candidatus Thiodiazotropha lotti</name>
    <dbReference type="NCBI Taxonomy" id="2792787"/>
    <lineage>
        <taxon>Bacteria</taxon>
        <taxon>Pseudomonadati</taxon>
        <taxon>Pseudomonadota</taxon>
        <taxon>Gammaproteobacteria</taxon>
        <taxon>Chromatiales</taxon>
        <taxon>Sedimenticolaceae</taxon>
        <taxon>Candidatus Thiodiazotropha</taxon>
    </lineage>
</organism>
<gene>
    <name evidence="1" type="ORF">JAZ04_20185</name>
</gene>
<evidence type="ECO:0000313" key="1">
    <source>
        <dbReference type="EMBL" id="MCG7941159.1"/>
    </source>
</evidence>
<reference evidence="1" key="1">
    <citation type="journal article" date="2021" name="Proc. Natl. Acad. Sci. U.S.A.">
        <title>Global biogeography of chemosynthetic symbionts reveals both localized and globally distributed symbiont groups. .</title>
        <authorList>
            <person name="Osvatic J.T."/>
            <person name="Wilkins L.G.E."/>
            <person name="Leibrecht L."/>
            <person name="Leray M."/>
            <person name="Zauner S."/>
            <person name="Polzin J."/>
            <person name="Camacho Y."/>
            <person name="Gros O."/>
            <person name="van Gils J.A."/>
            <person name="Eisen J.A."/>
            <person name="Petersen J.M."/>
            <person name="Yuen B."/>
        </authorList>
    </citation>
    <scope>NUCLEOTIDE SEQUENCE</scope>
    <source>
        <strain evidence="1">MAGL173</strain>
    </source>
</reference>
<dbReference type="Proteomes" id="UP000886687">
    <property type="component" value="Unassembled WGS sequence"/>
</dbReference>
<proteinExistence type="predicted"/>
<dbReference type="NCBIfam" id="NF047593">
    <property type="entry name" value="IS66_ISAeme5_TnpA"/>
    <property type="match status" value="1"/>
</dbReference>
<name>A0A9E4K9X4_9GAMM</name>
<dbReference type="AlphaFoldDB" id="A0A9E4K9X4"/>
<sequence>MARRSSQDWQVLVTEQAMSGLSAAAFCRSKNLNAKYFSLRKTQLSKQTSAAFIPIQLSAPTSPDTIRIDWQDTSVVLPVSLSPGWVADFVKQLSL</sequence>
<comment type="caution">
    <text evidence="1">The sequence shown here is derived from an EMBL/GenBank/DDBJ whole genome shotgun (WGS) entry which is preliminary data.</text>
</comment>